<accession>A0A1H1PPA1</accession>
<name>A0A1H1PPA1_BRESA</name>
<keyword evidence="3" id="KW-1185">Reference proteome</keyword>
<feature type="domain" description="Helix-turn-helix" evidence="1">
    <location>
        <begin position="58"/>
        <end position="105"/>
    </location>
</feature>
<dbReference type="GO" id="GO:0003677">
    <property type="term" value="F:DNA binding"/>
    <property type="evidence" value="ECO:0007669"/>
    <property type="project" value="InterPro"/>
</dbReference>
<dbReference type="AlphaFoldDB" id="A0A1H1PPA1"/>
<dbReference type="NCBIfam" id="TIGR01764">
    <property type="entry name" value="excise"/>
    <property type="match status" value="1"/>
</dbReference>
<dbReference type="EMBL" id="LT629739">
    <property type="protein sequence ID" value="SDS13132.1"/>
    <property type="molecule type" value="Genomic_DNA"/>
</dbReference>
<reference evidence="2" key="1">
    <citation type="submission" date="2016-10" db="EMBL/GenBank/DDBJ databases">
        <authorList>
            <person name="Varghese N."/>
            <person name="Submissions S."/>
        </authorList>
    </citation>
    <scope>NUCLEOTIDE SEQUENCE [LARGE SCALE GENOMIC DNA]</scope>
    <source>
        <strain evidence="2">DSM 22082</strain>
    </source>
</reference>
<dbReference type="InterPro" id="IPR010093">
    <property type="entry name" value="SinI_DNA-bd"/>
</dbReference>
<gene>
    <name evidence="2" type="ORF">SAMN04489751_1302</name>
</gene>
<dbReference type="STRING" id="629680.SAMN04489751_1302"/>
<sequence length="132" mass="14110">MPTHTVPSSATPEETLAEIDAFAGSLTNDAAREALETLARTLRSGNDVVMATSDDAVTTSAAAKMLGVSRAHLYKVLDSGALPFTVVGKRDRRIAMSDLAAFIDKTEEARKSAARSVARRRDSRALSLDEMD</sequence>
<proteinExistence type="predicted"/>
<dbReference type="Pfam" id="PF12728">
    <property type="entry name" value="HTH_17"/>
    <property type="match status" value="1"/>
</dbReference>
<evidence type="ECO:0000313" key="2">
    <source>
        <dbReference type="EMBL" id="SDS13132.1"/>
    </source>
</evidence>
<organism evidence="2 3">
    <name type="scientific">Brevibacterium sandarakinum</name>
    <dbReference type="NCBI Taxonomy" id="629680"/>
    <lineage>
        <taxon>Bacteria</taxon>
        <taxon>Bacillati</taxon>
        <taxon>Actinomycetota</taxon>
        <taxon>Actinomycetes</taxon>
        <taxon>Micrococcales</taxon>
        <taxon>Brevibacteriaceae</taxon>
        <taxon>Brevibacterium</taxon>
    </lineage>
</organism>
<evidence type="ECO:0000259" key="1">
    <source>
        <dbReference type="Pfam" id="PF12728"/>
    </source>
</evidence>
<dbReference type="InterPro" id="IPR041657">
    <property type="entry name" value="HTH_17"/>
</dbReference>
<dbReference type="OrthoDB" id="26212at2"/>
<evidence type="ECO:0000313" key="3">
    <source>
        <dbReference type="Proteomes" id="UP000199700"/>
    </source>
</evidence>
<protein>
    <submittedName>
        <fullName evidence="2">DNA binding domain-containing protein, excisionase family</fullName>
    </submittedName>
</protein>
<dbReference type="Proteomes" id="UP000199700">
    <property type="component" value="Chromosome"/>
</dbReference>
<dbReference type="RefSeq" id="WP_092104172.1">
    <property type="nucleotide sequence ID" value="NZ_LT629739.1"/>
</dbReference>